<evidence type="ECO:0000313" key="1">
    <source>
        <dbReference type="EMBL" id="AQP49573.1"/>
    </source>
</evidence>
<gene>
    <name evidence="1" type="ORF">BW733_00705</name>
</gene>
<dbReference type="Pfam" id="PF13830">
    <property type="entry name" value="DUF4192"/>
    <property type="match status" value="1"/>
</dbReference>
<organism evidence="1 2">
    <name type="scientific">Tessaracoccus flavescens</name>
    <dbReference type="NCBI Taxonomy" id="399497"/>
    <lineage>
        <taxon>Bacteria</taxon>
        <taxon>Bacillati</taxon>
        <taxon>Actinomycetota</taxon>
        <taxon>Actinomycetes</taxon>
        <taxon>Propionibacteriales</taxon>
        <taxon>Propionibacteriaceae</taxon>
        <taxon>Tessaracoccus</taxon>
    </lineage>
</organism>
<dbReference type="AlphaFoldDB" id="A0A1Q2CTZ3"/>
<evidence type="ECO:0008006" key="3">
    <source>
        <dbReference type="Google" id="ProtNLM"/>
    </source>
</evidence>
<dbReference type="STRING" id="399497.BW733_00705"/>
<sequence length="298" mass="32390">MTTPMIRGTSRADLLSLPVIMLGFHPRDSCVAMALSGNTVRFCARVDLDWFADHFERISEQVLRCAEQVGADEFVFIGYGDPDLASIAVCEFADLVGHERVVDALVTDGGRYWSMCDSGVPESYRFDTSAVAAQAVFGGVNLCADRDEAVAPVTGSDPPDEHVVLRAEAAVGRLSDDQAMARLRELAEGEAALPRADAVLLAVLLGDEDRTGALLCRLKTWTADAMWQRLVAARRVCPSRYLPNVLGLLAFASWLSGRGAAHSACLQQLSELDARHPLLLTLLKLHQEGLPPARWDQC</sequence>
<keyword evidence="2" id="KW-1185">Reference proteome</keyword>
<dbReference type="InterPro" id="IPR025447">
    <property type="entry name" value="DUF4192"/>
</dbReference>
<accession>A0A1Q2CTZ3</accession>
<evidence type="ECO:0000313" key="2">
    <source>
        <dbReference type="Proteomes" id="UP000188235"/>
    </source>
</evidence>
<dbReference type="Proteomes" id="UP000188235">
    <property type="component" value="Chromosome"/>
</dbReference>
<dbReference type="KEGG" id="tfa:BW733_00705"/>
<dbReference type="EMBL" id="CP019607">
    <property type="protein sequence ID" value="AQP49573.1"/>
    <property type="molecule type" value="Genomic_DNA"/>
</dbReference>
<protein>
    <recommendedName>
        <fullName evidence="3">DUF4192 domain-containing protein</fullName>
    </recommendedName>
</protein>
<dbReference type="RefSeq" id="WP_161490094.1">
    <property type="nucleotide sequence ID" value="NZ_CP019607.1"/>
</dbReference>
<proteinExistence type="predicted"/>
<reference evidence="1 2" key="1">
    <citation type="journal article" date="2008" name="Int. J. Syst. Evol. Microbiol.">
        <title>Tessaracoccus flavescens sp. nov., isolated from marine sediment.</title>
        <authorList>
            <person name="Lee D.W."/>
            <person name="Lee S.D."/>
        </authorList>
    </citation>
    <scope>NUCLEOTIDE SEQUENCE [LARGE SCALE GENOMIC DNA]</scope>
    <source>
        <strain evidence="1 2">SST-39T</strain>
    </source>
</reference>
<name>A0A1Q2CTZ3_9ACTN</name>